<dbReference type="Proteomes" id="UP000008190">
    <property type="component" value="Chromosome"/>
</dbReference>
<evidence type="ECO:0000313" key="4">
    <source>
        <dbReference type="EMBL" id="CCF61683.1"/>
    </source>
</evidence>
<keyword evidence="2" id="KW-1133">Transmembrane helix</keyword>
<accession>H6R0Q9</accession>
<keyword evidence="2" id="KW-0472">Membrane</keyword>
<dbReference type="EMBL" id="FO082843">
    <property type="protein sequence ID" value="CCF61683.1"/>
    <property type="molecule type" value="Genomic_DNA"/>
</dbReference>
<dbReference type="AlphaFoldDB" id="H6R0Q9"/>
<keyword evidence="5" id="KW-1185">Reference proteome</keyword>
<evidence type="ECO:0000313" key="5">
    <source>
        <dbReference type="Proteomes" id="UP000008190"/>
    </source>
</evidence>
<sequence>MAHYEFRYAGGELHCALDSSPMTDGQLRQRYRRLNPLVRISIWLVAFGLVAGVVVWVGNPNLGSDAAEGPASEWTAPSESVPTTTVAPPPPGFPRMEFPPPMPEVPEGVPQPVPTRFGLTYTVPSSEHWRSSNTMVVGWTDDAGDVATYGAVSEYRYGYCTEDDGSAMATVGVTGRNAVDLDTAARQEVSKAERIFGDEETSRKPKVEIRGPFSLEVSGRPAVRYTAVLTDIPGSSACGPDQAIFDVVATPGYATAEVVLLVVQHHTGMSDALSESDADAIVTSLRKSD</sequence>
<protein>
    <recommendedName>
        <fullName evidence="3">DUF8017 domain-containing protein</fullName>
    </recommendedName>
</protein>
<feature type="region of interest" description="Disordered" evidence="1">
    <location>
        <begin position="66"/>
        <end position="105"/>
    </location>
</feature>
<name>H6R0Q9_NOCCG</name>
<dbReference type="InterPro" id="IPR058330">
    <property type="entry name" value="DUF8017"/>
</dbReference>
<dbReference type="KEGG" id="ncy:NOCYR_0872"/>
<gene>
    <name evidence="4" type="ordered locus">NOCYR_0872</name>
</gene>
<evidence type="ECO:0000256" key="1">
    <source>
        <dbReference type="SAM" id="MobiDB-lite"/>
    </source>
</evidence>
<evidence type="ECO:0000256" key="2">
    <source>
        <dbReference type="SAM" id="Phobius"/>
    </source>
</evidence>
<evidence type="ECO:0000259" key="3">
    <source>
        <dbReference type="Pfam" id="PF26056"/>
    </source>
</evidence>
<dbReference type="Pfam" id="PF26056">
    <property type="entry name" value="DUF8017"/>
    <property type="match status" value="1"/>
</dbReference>
<reference evidence="4 5" key="1">
    <citation type="journal article" date="2012" name="J. Bacteriol.">
        <title>Genome sequence of the human- and animal-pathogenic strain Nocardia cyriacigeorgica GUH-2.</title>
        <authorList>
            <person name="Zoropogui A."/>
            <person name="Pujic P."/>
            <person name="Normand P."/>
            <person name="Barbe V."/>
            <person name="Beaman B."/>
            <person name="Beaman L."/>
            <person name="Boiron P."/>
            <person name="Colinon C."/>
            <person name="Deredjian A."/>
            <person name="Graindorge A."/>
            <person name="Mangenot S."/>
            <person name="Nazaret S."/>
            <person name="Neto M."/>
            <person name="Petit S."/>
            <person name="Roche D."/>
            <person name="Vallenet D."/>
            <person name="Rodriguez-Nava V."/>
            <person name="Richard Y."/>
            <person name="Cournoyer B."/>
            <person name="Blaha D."/>
        </authorList>
    </citation>
    <scope>NUCLEOTIDE SEQUENCE [LARGE SCALE GENOMIC DNA]</scope>
    <source>
        <strain evidence="4 5">GUH-2</strain>
    </source>
</reference>
<dbReference type="HOGENOM" id="CLU_095325_0_0_11"/>
<feature type="compositionally biased region" description="Pro residues" evidence="1">
    <location>
        <begin position="87"/>
        <end position="105"/>
    </location>
</feature>
<feature type="transmembrane region" description="Helical" evidence="2">
    <location>
        <begin position="37"/>
        <end position="58"/>
    </location>
</feature>
<dbReference type="eggNOG" id="ENOG502ZZ4E">
    <property type="taxonomic scope" value="Bacteria"/>
</dbReference>
<feature type="domain" description="DUF8017" evidence="3">
    <location>
        <begin position="104"/>
        <end position="287"/>
    </location>
</feature>
<proteinExistence type="predicted"/>
<keyword evidence="2" id="KW-0812">Transmembrane</keyword>
<organism evidence="4 5">
    <name type="scientific">Nocardia cyriacigeorgica (strain GUH-2)</name>
    <dbReference type="NCBI Taxonomy" id="1127134"/>
    <lineage>
        <taxon>Bacteria</taxon>
        <taxon>Bacillati</taxon>
        <taxon>Actinomycetota</taxon>
        <taxon>Actinomycetes</taxon>
        <taxon>Mycobacteriales</taxon>
        <taxon>Nocardiaceae</taxon>
        <taxon>Nocardia</taxon>
    </lineage>
</organism>